<protein>
    <recommendedName>
        <fullName evidence="5">Programmed cell death protein 5</fullName>
    </recommendedName>
</protein>
<evidence type="ECO:0008006" key="5">
    <source>
        <dbReference type="Google" id="ProtNLM"/>
    </source>
</evidence>
<dbReference type="PANTHER" id="PTHR10840">
    <property type="entry name" value="PROGRAMMED CELL DEATH PROTEIN 5"/>
    <property type="match status" value="1"/>
</dbReference>
<gene>
    <name evidence="3" type="ORF">H696_05847</name>
</gene>
<dbReference type="STRING" id="691883.A0A058Z1C1"/>
<evidence type="ECO:0000256" key="2">
    <source>
        <dbReference type="SAM" id="MobiDB-lite"/>
    </source>
</evidence>
<dbReference type="OMA" id="MQYEMQK"/>
<dbReference type="SUPFAM" id="SSF46950">
    <property type="entry name" value="Double-stranded DNA-binding domain"/>
    <property type="match status" value="1"/>
</dbReference>
<evidence type="ECO:0000256" key="1">
    <source>
        <dbReference type="ARBA" id="ARBA00010490"/>
    </source>
</evidence>
<accession>A0A058Z1C1</accession>
<reference evidence="3" key="1">
    <citation type="submission" date="2013-04" db="EMBL/GenBank/DDBJ databases">
        <title>The Genome Sequence of Fonticula alba ATCC 38817.</title>
        <authorList>
            <consortium name="The Broad Institute Genomics Platform"/>
            <person name="Russ C."/>
            <person name="Cuomo C."/>
            <person name="Burger G."/>
            <person name="Gray M.W."/>
            <person name="Holland P.W.H."/>
            <person name="King N."/>
            <person name="Lang F.B.F."/>
            <person name="Roger A.J."/>
            <person name="Ruiz-Trillo I."/>
            <person name="Brown M."/>
            <person name="Walker B."/>
            <person name="Young S."/>
            <person name="Zeng Q."/>
            <person name="Gargeya S."/>
            <person name="Fitzgerald M."/>
            <person name="Haas B."/>
            <person name="Abouelleil A."/>
            <person name="Allen A.W."/>
            <person name="Alvarado L."/>
            <person name="Arachchi H.M."/>
            <person name="Berlin A.M."/>
            <person name="Chapman S.B."/>
            <person name="Gainer-Dewar J."/>
            <person name="Goldberg J."/>
            <person name="Griggs A."/>
            <person name="Gujja S."/>
            <person name="Hansen M."/>
            <person name="Howarth C."/>
            <person name="Imamovic A."/>
            <person name="Ireland A."/>
            <person name="Larimer J."/>
            <person name="McCowan C."/>
            <person name="Murphy C."/>
            <person name="Pearson M."/>
            <person name="Poon T.W."/>
            <person name="Priest M."/>
            <person name="Roberts A."/>
            <person name="Saif S."/>
            <person name="Shea T."/>
            <person name="Sisk P."/>
            <person name="Sykes S."/>
            <person name="Wortman J."/>
            <person name="Nusbaum C."/>
            <person name="Birren B."/>
        </authorList>
    </citation>
    <scope>NUCLEOTIDE SEQUENCE [LARGE SCALE GENOMIC DNA]</scope>
    <source>
        <strain evidence="3">ATCC 38817</strain>
    </source>
</reference>
<dbReference type="Gene3D" id="1.10.8.140">
    <property type="entry name" value="PDCD5-like"/>
    <property type="match status" value="1"/>
</dbReference>
<proteinExistence type="inferred from homology"/>
<organism evidence="3">
    <name type="scientific">Fonticula alba</name>
    <name type="common">Slime mold</name>
    <dbReference type="NCBI Taxonomy" id="691883"/>
    <lineage>
        <taxon>Eukaryota</taxon>
        <taxon>Rotosphaerida</taxon>
        <taxon>Fonticulaceae</taxon>
        <taxon>Fonticula</taxon>
    </lineage>
</organism>
<feature type="compositionally biased region" description="Basic and acidic residues" evidence="2">
    <location>
        <begin position="103"/>
        <end position="114"/>
    </location>
</feature>
<dbReference type="Pfam" id="PF01984">
    <property type="entry name" value="dsDNA_bind"/>
    <property type="match status" value="1"/>
</dbReference>
<feature type="compositionally biased region" description="Acidic residues" evidence="2">
    <location>
        <begin position="115"/>
        <end position="127"/>
    </location>
</feature>
<sequence>MDDLSNLPAGLSAQPPGGDGGDAESKARLKAQEDARLEMIHQILTPDARERLNRIAVVRPDKARGVEDLLVKMAQSGRLGGRVSEQQLVGMLEQISEQTGSTRETKIKFSRRGDDDDDDWEADLFKD</sequence>
<name>A0A058Z1C1_FONAL</name>
<evidence type="ECO:0000313" key="3">
    <source>
        <dbReference type="EMBL" id="KCV67738.1"/>
    </source>
</evidence>
<dbReference type="GeneID" id="20530572"/>
<dbReference type="OrthoDB" id="10252486at2759"/>
<dbReference type="eggNOG" id="KOG3431">
    <property type="taxonomic scope" value="Eukaryota"/>
</dbReference>
<dbReference type="InterPro" id="IPR002836">
    <property type="entry name" value="PDCD5-like"/>
</dbReference>
<keyword evidence="4" id="KW-1185">Reference proteome</keyword>
<comment type="similarity">
    <text evidence="1">Belongs to the PDCD5 family.</text>
</comment>
<dbReference type="GO" id="GO:0003677">
    <property type="term" value="F:DNA binding"/>
    <property type="evidence" value="ECO:0007669"/>
    <property type="project" value="InterPro"/>
</dbReference>
<dbReference type="EMBL" id="KB932214">
    <property type="protein sequence ID" value="KCV67738.1"/>
    <property type="molecule type" value="Genomic_DNA"/>
</dbReference>
<feature type="region of interest" description="Disordered" evidence="2">
    <location>
        <begin position="1"/>
        <end position="31"/>
    </location>
</feature>
<dbReference type="Proteomes" id="UP000030693">
    <property type="component" value="Unassembled WGS sequence"/>
</dbReference>
<evidence type="ECO:0000313" key="4">
    <source>
        <dbReference type="Proteomes" id="UP000030693"/>
    </source>
</evidence>
<dbReference type="InterPro" id="IPR036883">
    <property type="entry name" value="PDCD5-like_sf"/>
</dbReference>
<dbReference type="AlphaFoldDB" id="A0A058Z1C1"/>
<feature type="region of interest" description="Disordered" evidence="2">
    <location>
        <begin position="96"/>
        <end position="127"/>
    </location>
</feature>
<dbReference type="GO" id="GO:0005829">
    <property type="term" value="C:cytosol"/>
    <property type="evidence" value="ECO:0007669"/>
    <property type="project" value="TreeGrafter"/>
</dbReference>
<dbReference type="PANTHER" id="PTHR10840:SF0">
    <property type="entry name" value="PROGRAMMED CELL DEATH PROTEIN 5"/>
    <property type="match status" value="1"/>
</dbReference>
<dbReference type="RefSeq" id="XP_009497922.1">
    <property type="nucleotide sequence ID" value="XM_009499647.1"/>
</dbReference>
<dbReference type="GO" id="GO:0005634">
    <property type="term" value="C:nucleus"/>
    <property type="evidence" value="ECO:0007669"/>
    <property type="project" value="TreeGrafter"/>
</dbReference>